<organism evidence="1 2">
    <name type="scientific">Nonomuraea insulae</name>
    <dbReference type="NCBI Taxonomy" id="1616787"/>
    <lineage>
        <taxon>Bacteria</taxon>
        <taxon>Bacillati</taxon>
        <taxon>Actinomycetota</taxon>
        <taxon>Actinomycetes</taxon>
        <taxon>Streptosporangiales</taxon>
        <taxon>Streptosporangiaceae</taxon>
        <taxon>Nonomuraea</taxon>
    </lineage>
</organism>
<dbReference type="InterPro" id="IPR012964">
    <property type="entry name" value="DUF1702"/>
</dbReference>
<dbReference type="RefSeq" id="WP_379524531.1">
    <property type="nucleotide sequence ID" value="NZ_JBHSPA010000117.1"/>
</dbReference>
<accession>A0ABW1DB96</accession>
<gene>
    <name evidence="1" type="ORF">ACFPZ3_65725</name>
</gene>
<protein>
    <submittedName>
        <fullName evidence="1">DUF1702 family protein</fullName>
    </submittedName>
</protein>
<dbReference type="Proteomes" id="UP001596058">
    <property type="component" value="Unassembled WGS sequence"/>
</dbReference>
<proteinExistence type="predicted"/>
<name>A0ABW1DB96_9ACTN</name>
<dbReference type="Pfam" id="PF08012">
    <property type="entry name" value="DUF1702"/>
    <property type="match status" value="1"/>
</dbReference>
<comment type="caution">
    <text evidence="1">The sequence shown here is derived from an EMBL/GenBank/DDBJ whole genome shotgun (WGS) entry which is preliminary data.</text>
</comment>
<dbReference type="EMBL" id="JBHSPA010000117">
    <property type="protein sequence ID" value="MFC5835112.1"/>
    <property type="molecule type" value="Genomic_DNA"/>
</dbReference>
<evidence type="ECO:0000313" key="2">
    <source>
        <dbReference type="Proteomes" id="UP001596058"/>
    </source>
</evidence>
<reference evidence="2" key="1">
    <citation type="journal article" date="2019" name="Int. J. Syst. Evol. Microbiol.">
        <title>The Global Catalogue of Microorganisms (GCM) 10K type strain sequencing project: providing services to taxonomists for standard genome sequencing and annotation.</title>
        <authorList>
            <consortium name="The Broad Institute Genomics Platform"/>
            <consortium name="The Broad Institute Genome Sequencing Center for Infectious Disease"/>
            <person name="Wu L."/>
            <person name="Ma J."/>
        </authorList>
    </citation>
    <scope>NUCLEOTIDE SEQUENCE [LARGE SCALE GENOMIC DNA]</scope>
    <source>
        <strain evidence="2">CCUG 53903</strain>
    </source>
</reference>
<keyword evidence="2" id="KW-1185">Reference proteome</keyword>
<sequence>MLPIRIRPESSRRPCRPRRACQIVPVRVQLRDGRFPDRPSARSVEPEDRGFAFEGAGMACALQDTFLLSRGRRTNALLTGLPDAVQQARDEYATSARVSTSLPRRSALRANDQGGWSSFMTAARPVTAGQERVRWILLQSGTSAHGPRPAPTADV</sequence>
<evidence type="ECO:0000313" key="1">
    <source>
        <dbReference type="EMBL" id="MFC5835112.1"/>
    </source>
</evidence>